<feature type="compositionally biased region" description="Polar residues" evidence="6">
    <location>
        <begin position="29"/>
        <end position="49"/>
    </location>
</feature>
<reference evidence="7 8" key="1">
    <citation type="submission" date="2014-11" db="EMBL/GenBank/DDBJ databases">
        <authorList>
            <person name="Zhu J."/>
            <person name="Qi W."/>
            <person name="Song R."/>
        </authorList>
    </citation>
    <scope>NUCLEOTIDE SEQUENCE [LARGE SCALE GENOMIC DNA]</scope>
</reference>
<proteinExistence type="inferred from homology"/>
<dbReference type="VEuPathDB" id="CryptoDB:Vbra_20649"/>
<feature type="transmembrane region" description="Helical" evidence="5">
    <location>
        <begin position="318"/>
        <end position="340"/>
    </location>
</feature>
<dbReference type="CDD" id="cd10428">
    <property type="entry name" value="LFG_like"/>
    <property type="match status" value="1"/>
</dbReference>
<feature type="transmembrane region" description="Helical" evidence="5">
    <location>
        <begin position="168"/>
        <end position="186"/>
    </location>
</feature>
<feature type="transmembrane region" description="Helical" evidence="5">
    <location>
        <begin position="198"/>
        <end position="215"/>
    </location>
</feature>
<dbReference type="OMA" id="EFIWASV"/>
<organism evidence="7 8">
    <name type="scientific">Vitrella brassicaformis (strain CCMP3155)</name>
    <dbReference type="NCBI Taxonomy" id="1169540"/>
    <lineage>
        <taxon>Eukaryota</taxon>
        <taxon>Sar</taxon>
        <taxon>Alveolata</taxon>
        <taxon>Colpodellida</taxon>
        <taxon>Vitrellaceae</taxon>
        <taxon>Vitrella</taxon>
    </lineage>
</organism>
<keyword evidence="3 5" id="KW-1133">Transmembrane helix</keyword>
<feature type="transmembrane region" description="Helical" evidence="5">
    <location>
        <begin position="255"/>
        <end position="273"/>
    </location>
</feature>
<dbReference type="OrthoDB" id="7933078at2759"/>
<dbReference type="AlphaFoldDB" id="A0A0G4EQ09"/>
<accession>A0A0G4EQ09</accession>
<keyword evidence="8" id="KW-1185">Reference proteome</keyword>
<comment type="similarity">
    <text evidence="5">Belongs to the BI1 family.</text>
</comment>
<dbReference type="PANTHER" id="PTHR23291:SF47">
    <property type="entry name" value="TRANSMEMBRANE BAX INHIBITOR MOTIF CONTAINING 7"/>
    <property type="match status" value="1"/>
</dbReference>
<feature type="region of interest" description="Disordered" evidence="6">
    <location>
        <begin position="1"/>
        <end position="49"/>
    </location>
</feature>
<dbReference type="GO" id="GO:0016020">
    <property type="term" value="C:membrane"/>
    <property type="evidence" value="ECO:0007669"/>
    <property type="project" value="UniProtKB-SubCell"/>
</dbReference>
<feature type="transmembrane region" description="Helical" evidence="5">
    <location>
        <begin position="135"/>
        <end position="156"/>
    </location>
</feature>
<dbReference type="PANTHER" id="PTHR23291">
    <property type="entry name" value="BAX INHIBITOR-RELATED"/>
    <property type="match status" value="1"/>
</dbReference>
<dbReference type="InterPro" id="IPR006214">
    <property type="entry name" value="Bax_inhibitor_1-related"/>
</dbReference>
<dbReference type="InParanoid" id="A0A0G4EQ09"/>
<keyword evidence="4 5" id="KW-0472">Membrane</keyword>
<name>A0A0G4EQ09_VITBC</name>
<comment type="subcellular location">
    <subcellularLocation>
        <location evidence="1">Membrane</location>
        <topology evidence="1">Multi-pass membrane protein</topology>
    </subcellularLocation>
</comment>
<dbReference type="PhylomeDB" id="A0A0G4EQ09"/>
<evidence type="ECO:0000313" key="8">
    <source>
        <dbReference type="Proteomes" id="UP000041254"/>
    </source>
</evidence>
<keyword evidence="2 5" id="KW-0812">Transmembrane</keyword>
<feature type="transmembrane region" description="Helical" evidence="5">
    <location>
        <begin position="221"/>
        <end position="243"/>
    </location>
</feature>
<sequence>MYDPEKGLPQQPYAVQPPSYGNHPPAANYGQTSTQPPYQNTSSQPVQTTAYGTNYGQGAYPMGAIPSPVVHGPVVAGGVAYQGNNTAVGYAGGGGGGYGDVGAYGGGYGGTAYGGGTMMHADLPIEIRHGFIRKVYTVLSIQLLITFGIGCAILYAPGAKTFLTNNSWLFILALVLTFGTLIALSCCSGPARTFPLNYVLLLLFTAAQGFLVGVVTTQYDITAVGVAVGITAGVFIACTLFAIQTKIDFTSKGGYLFVALIVLLLFGIIAAFFIPTVPILQKVYGAAGALIFSLYLVYDTQLLVGGKHRTFEFSVDDYVFAALALYIDIINIFLFILMLFGGSNND</sequence>
<dbReference type="Pfam" id="PF01027">
    <property type="entry name" value="Bax1-I"/>
    <property type="match status" value="1"/>
</dbReference>
<dbReference type="EMBL" id="CDMY01000282">
    <property type="protein sequence ID" value="CEL99509.1"/>
    <property type="molecule type" value="Genomic_DNA"/>
</dbReference>
<evidence type="ECO:0000256" key="3">
    <source>
        <dbReference type="ARBA" id="ARBA00022989"/>
    </source>
</evidence>
<evidence type="ECO:0000256" key="5">
    <source>
        <dbReference type="RuleBase" id="RU004379"/>
    </source>
</evidence>
<evidence type="ECO:0000313" key="7">
    <source>
        <dbReference type="EMBL" id="CEL99509.1"/>
    </source>
</evidence>
<gene>
    <name evidence="7" type="ORF">Vbra_20649</name>
</gene>
<dbReference type="FunCoup" id="A0A0G4EQ09">
    <property type="interactions" value="12"/>
</dbReference>
<feature type="transmembrane region" description="Helical" evidence="5">
    <location>
        <begin position="279"/>
        <end position="298"/>
    </location>
</feature>
<protein>
    <submittedName>
        <fullName evidence="7">Uncharacterized protein</fullName>
    </submittedName>
</protein>
<dbReference type="Proteomes" id="UP000041254">
    <property type="component" value="Unassembled WGS sequence"/>
</dbReference>
<evidence type="ECO:0000256" key="4">
    <source>
        <dbReference type="ARBA" id="ARBA00023136"/>
    </source>
</evidence>
<evidence type="ECO:0000256" key="2">
    <source>
        <dbReference type="ARBA" id="ARBA00022692"/>
    </source>
</evidence>
<evidence type="ECO:0000256" key="6">
    <source>
        <dbReference type="SAM" id="MobiDB-lite"/>
    </source>
</evidence>
<evidence type="ECO:0000256" key="1">
    <source>
        <dbReference type="ARBA" id="ARBA00004141"/>
    </source>
</evidence>